<dbReference type="GO" id="GO:0032259">
    <property type="term" value="P:methylation"/>
    <property type="evidence" value="ECO:0007669"/>
    <property type="project" value="UniProtKB-KW"/>
</dbReference>
<evidence type="ECO:0000256" key="1">
    <source>
        <dbReference type="ARBA" id="ARBA00004496"/>
    </source>
</evidence>
<comment type="subcellular location">
    <subcellularLocation>
        <location evidence="1">Cytoplasm</location>
    </subcellularLocation>
</comment>
<reference evidence="13 14" key="1">
    <citation type="submission" date="2018-07" db="EMBL/GenBank/DDBJ databases">
        <title>Streptomyces species from bats.</title>
        <authorList>
            <person name="Dunlap C."/>
        </authorList>
    </citation>
    <scope>NUCLEOTIDE SEQUENCE [LARGE SCALE GENOMIC DNA]</scope>
    <source>
        <strain evidence="13 14">AC230</strain>
    </source>
</reference>
<sequence length="381" mass="41390">MDEFAELRQRLDIALDKEAAWPADSPWIRPAVDALPRHLFAPDRVWVWDGSAYVPVDRATDPGRWAELVYPSPDEATVTQITDGLATSSLSCQSVVVDMLDSLMPEPGHRVLELGTGAGWNAALLAARTGPGQVTTVEVDPRLATGARTRLDAVGAGVSVVVGDGARGMAEDAPYDRVIATYAVDEVPWSWVEQTRPGGRIVTPWGRLGHVALTVADDGCSASGWMQGLAMFMPSRGVGQGLPWDRVRGDAAPETVGPFAGDVRRLHTDVSLLFAVRVVLPDVRIITRARDGVTAWLHDGRSSWATLDAAANGAAMAYQGGPRRLADETARAWRKWERAGEPGLYDFGMTRTPDRQDIWSGDRDTGPRWTTTSRDPHPRSR</sequence>
<keyword evidence="7 13" id="KW-0808">Transferase</keyword>
<dbReference type="OrthoDB" id="5143400at2"/>
<comment type="similarity">
    <text evidence="2">Belongs to the methyltransferase superfamily. L-isoaspartyl/D-aspartyl protein methyltransferase family.</text>
</comment>
<evidence type="ECO:0000256" key="8">
    <source>
        <dbReference type="ARBA" id="ARBA00022691"/>
    </source>
</evidence>
<comment type="caution">
    <text evidence="13">The sequence shown here is derived from an EMBL/GenBank/DDBJ whole genome shotgun (WGS) entry which is preliminary data.</text>
</comment>
<dbReference type="AlphaFoldDB" id="A0A370B8Q4"/>
<dbReference type="InterPro" id="IPR000682">
    <property type="entry name" value="PCMT"/>
</dbReference>
<dbReference type="InterPro" id="IPR029063">
    <property type="entry name" value="SAM-dependent_MTases_sf"/>
</dbReference>
<organism evidence="13 14">
    <name type="scientific">Streptomyces corynorhini</name>
    <dbReference type="NCBI Taxonomy" id="2282652"/>
    <lineage>
        <taxon>Bacteria</taxon>
        <taxon>Bacillati</taxon>
        <taxon>Actinomycetota</taxon>
        <taxon>Actinomycetes</taxon>
        <taxon>Kitasatosporales</taxon>
        <taxon>Streptomycetaceae</taxon>
        <taxon>Streptomyces</taxon>
    </lineage>
</organism>
<keyword evidence="8" id="KW-0949">S-adenosyl-L-methionine</keyword>
<keyword evidence="6 13" id="KW-0489">Methyltransferase</keyword>
<dbReference type="GO" id="GO:0005737">
    <property type="term" value="C:cytoplasm"/>
    <property type="evidence" value="ECO:0007669"/>
    <property type="project" value="UniProtKB-SubCell"/>
</dbReference>
<proteinExistence type="inferred from homology"/>
<evidence type="ECO:0000313" key="13">
    <source>
        <dbReference type="EMBL" id="RDG38187.1"/>
    </source>
</evidence>
<evidence type="ECO:0000256" key="9">
    <source>
        <dbReference type="ARBA" id="ARBA00030757"/>
    </source>
</evidence>
<feature type="compositionally biased region" description="Basic and acidic residues" evidence="12">
    <location>
        <begin position="352"/>
        <end position="366"/>
    </location>
</feature>
<evidence type="ECO:0000256" key="4">
    <source>
        <dbReference type="ARBA" id="ARBA00013346"/>
    </source>
</evidence>
<evidence type="ECO:0000256" key="12">
    <source>
        <dbReference type="SAM" id="MobiDB-lite"/>
    </source>
</evidence>
<evidence type="ECO:0000256" key="10">
    <source>
        <dbReference type="ARBA" id="ARBA00031323"/>
    </source>
</evidence>
<accession>A0A370B8Q4</accession>
<evidence type="ECO:0000256" key="2">
    <source>
        <dbReference type="ARBA" id="ARBA00005369"/>
    </source>
</evidence>
<dbReference type="EC" id="2.1.1.77" evidence="3"/>
<dbReference type="GO" id="GO:0004719">
    <property type="term" value="F:protein-L-isoaspartate (D-aspartate) O-methyltransferase activity"/>
    <property type="evidence" value="ECO:0007669"/>
    <property type="project" value="UniProtKB-EC"/>
</dbReference>
<evidence type="ECO:0000256" key="3">
    <source>
        <dbReference type="ARBA" id="ARBA00011890"/>
    </source>
</evidence>
<dbReference type="CDD" id="cd02440">
    <property type="entry name" value="AdoMet_MTases"/>
    <property type="match status" value="1"/>
</dbReference>
<keyword evidence="14" id="KW-1185">Reference proteome</keyword>
<protein>
    <recommendedName>
        <fullName evidence="4">Protein-L-isoaspartate O-methyltransferase</fullName>
        <ecNumber evidence="3">2.1.1.77</ecNumber>
    </recommendedName>
    <alternativeName>
        <fullName evidence="11">L-isoaspartyl protein carboxyl methyltransferase</fullName>
    </alternativeName>
    <alternativeName>
        <fullName evidence="9">Protein L-isoaspartyl methyltransferase</fullName>
    </alternativeName>
    <alternativeName>
        <fullName evidence="10">Protein-beta-aspartate methyltransferase</fullName>
    </alternativeName>
</protein>
<dbReference type="PANTHER" id="PTHR11579">
    <property type="entry name" value="PROTEIN-L-ISOASPARTATE O-METHYLTRANSFERASE"/>
    <property type="match status" value="1"/>
</dbReference>
<dbReference type="Gene3D" id="3.40.50.150">
    <property type="entry name" value="Vaccinia Virus protein VP39"/>
    <property type="match status" value="1"/>
</dbReference>
<dbReference type="RefSeq" id="WP_114623509.1">
    <property type="nucleotide sequence ID" value="NZ_QQNA01000067.1"/>
</dbReference>
<dbReference type="SUPFAM" id="SSF53335">
    <property type="entry name" value="S-adenosyl-L-methionine-dependent methyltransferases"/>
    <property type="match status" value="1"/>
</dbReference>
<name>A0A370B8Q4_9ACTN</name>
<evidence type="ECO:0000256" key="5">
    <source>
        <dbReference type="ARBA" id="ARBA00022490"/>
    </source>
</evidence>
<feature type="region of interest" description="Disordered" evidence="12">
    <location>
        <begin position="347"/>
        <end position="381"/>
    </location>
</feature>
<evidence type="ECO:0000256" key="11">
    <source>
        <dbReference type="ARBA" id="ARBA00031350"/>
    </source>
</evidence>
<evidence type="ECO:0000256" key="7">
    <source>
        <dbReference type="ARBA" id="ARBA00022679"/>
    </source>
</evidence>
<evidence type="ECO:0000256" key="6">
    <source>
        <dbReference type="ARBA" id="ARBA00022603"/>
    </source>
</evidence>
<dbReference type="PANTHER" id="PTHR11579:SF0">
    <property type="entry name" value="PROTEIN-L-ISOASPARTATE(D-ASPARTATE) O-METHYLTRANSFERASE"/>
    <property type="match status" value="1"/>
</dbReference>
<evidence type="ECO:0000313" key="14">
    <source>
        <dbReference type="Proteomes" id="UP000253741"/>
    </source>
</evidence>
<keyword evidence="5" id="KW-0963">Cytoplasm</keyword>
<gene>
    <name evidence="13" type="ORF">DVH02_10515</name>
</gene>
<dbReference type="Pfam" id="PF01135">
    <property type="entry name" value="PCMT"/>
    <property type="match status" value="1"/>
</dbReference>
<dbReference type="Proteomes" id="UP000253741">
    <property type="component" value="Unassembled WGS sequence"/>
</dbReference>
<dbReference type="EMBL" id="QQNA01000067">
    <property type="protein sequence ID" value="RDG38187.1"/>
    <property type="molecule type" value="Genomic_DNA"/>
</dbReference>